<accession>A0A7X6D9W8</accession>
<evidence type="ECO:0000313" key="3">
    <source>
        <dbReference type="Proteomes" id="UP000521358"/>
    </source>
</evidence>
<dbReference type="Proteomes" id="UP000521358">
    <property type="component" value="Unassembled WGS sequence"/>
</dbReference>
<feature type="region of interest" description="Disordered" evidence="1">
    <location>
        <begin position="1"/>
        <end position="25"/>
    </location>
</feature>
<proteinExistence type="predicted"/>
<organism evidence="2 3">
    <name type="scientific">Vagococcus fluvialis</name>
    <dbReference type="NCBI Taxonomy" id="2738"/>
    <lineage>
        <taxon>Bacteria</taxon>
        <taxon>Bacillati</taxon>
        <taxon>Bacillota</taxon>
        <taxon>Bacilli</taxon>
        <taxon>Lactobacillales</taxon>
        <taxon>Enterococcaceae</taxon>
        <taxon>Vagococcus</taxon>
    </lineage>
</organism>
<gene>
    <name evidence="2" type="ORF">HED35_10375</name>
</gene>
<dbReference type="EMBL" id="JAAVMB010000012">
    <property type="protein sequence ID" value="NKC68494.1"/>
    <property type="molecule type" value="Genomic_DNA"/>
</dbReference>
<dbReference type="SUPFAM" id="SSF52540">
    <property type="entry name" value="P-loop containing nucleoside triphosphate hydrolases"/>
    <property type="match status" value="1"/>
</dbReference>
<sequence length="660" mass="75964">MIHRLFNMGGSPIHGEPYTDSDETGRSPEIEAFVKKYGYDPIFISQIQPAGNITPKSDVIQTGGGYLKVLHIYQYKRMNNRRFWGDSVFKFSNVVSTIDIKTIDKNSVLFETSLNRSLSEFADRVETSRDAISRKKAIKDYQSLDAVVSDIIDNDEEIKEIRGRLYIHEPTMEALIDKETYIKRRIKKAGVHVTTYLEETKEEYLSLFLPYEQQTPTFKRKGQEIHTFSLAHSYPLNMVNLVDPTGLYLGYTLTGNGIVCLDLFHKDKFRKSYSSVYIGGQGSGKSALAKFVAKHNRIMGNTTYMLMVSDEAEEMATQYGGKSLDARSPKINPMQIYATDIDSKTGDTLEKESYHTNLSKIKAIYILASGLSDASTTENTFDNYLSKFYSRWLKEKNLSLNKITQYAPEEYPLFEHLRDYIKVEQEKVEEEFLRKELYDILSGLNKIVESNGEIFNCYTENNFEMDKLVAIDSESLLAKDSNVYNAQTFNMLNMFYSLGLKRGQREKYLYETGQKKFEEIEFTTILIDEFHNLVRNQNKFVLKQLDKWNREGRKVFNAISFIIHDINDCFIDMNDGQMGEISKAVVNLFKLTTYRFIFEQDTSSLDQLRLVFGSQISETDLNNITKLETGETHLNIKGLTNIQLKVDLPKKDIDLFRGGA</sequence>
<evidence type="ECO:0000313" key="2">
    <source>
        <dbReference type="EMBL" id="NKC68494.1"/>
    </source>
</evidence>
<comment type="caution">
    <text evidence="2">The sequence shown here is derived from an EMBL/GenBank/DDBJ whole genome shotgun (WGS) entry which is preliminary data.</text>
</comment>
<name>A0A7X6D9W8_9ENTE</name>
<evidence type="ECO:0000256" key="1">
    <source>
        <dbReference type="SAM" id="MobiDB-lite"/>
    </source>
</evidence>
<protein>
    <submittedName>
        <fullName evidence="2">Conjugal transfer protein TraE</fullName>
    </submittedName>
</protein>
<reference evidence="2 3" key="1">
    <citation type="submission" date="2020-03" db="EMBL/GenBank/DDBJ databases">
        <title>Bacterial samples isolated from urine from healthy bovine heifers (Gyr breed).</title>
        <authorList>
            <person name="Giannattasio-Ferraz S."/>
            <person name="Maskeri L."/>
            <person name="Penido A."/>
            <person name="Barbosa-Stancioli E.F."/>
            <person name="Putonti C."/>
        </authorList>
    </citation>
    <scope>NUCLEOTIDE SEQUENCE [LARGE SCALE GENOMIC DNA]</scope>
    <source>
        <strain evidence="2 3">UFMG-H7</strain>
    </source>
</reference>
<dbReference type="Gene3D" id="3.40.50.300">
    <property type="entry name" value="P-loop containing nucleotide triphosphate hydrolases"/>
    <property type="match status" value="2"/>
</dbReference>
<dbReference type="InterPro" id="IPR027417">
    <property type="entry name" value="P-loop_NTPase"/>
</dbReference>
<dbReference type="AlphaFoldDB" id="A0A7X6D9W8"/>